<dbReference type="InterPro" id="IPR048254">
    <property type="entry name" value="CDP_ALCOHOL_P_TRANSF_CS"/>
</dbReference>
<keyword evidence="5 13" id="KW-0808">Transferase</keyword>
<dbReference type="GO" id="GO:0032049">
    <property type="term" value="P:cardiolipin biosynthetic process"/>
    <property type="evidence" value="ECO:0007669"/>
    <property type="project" value="TreeGrafter"/>
</dbReference>
<comment type="subcellular location">
    <subcellularLocation>
        <location evidence="2">Membrane</location>
        <topology evidence="2">Multi-pass membrane protein</topology>
    </subcellularLocation>
</comment>
<proteinExistence type="inferred from homology"/>
<name>A0A8T2V1G1_CERRI</name>
<sequence>MAAGRGRLSALLRATRYGCISHLRSSSGSNSSPYDLARSEQRSFLSSWLDRNAGYHHSHLDPCPLTTLVAAHPVIVNSSPEHPALVSSPSESLQLLGWPPLCTSLQYNVSHSQTPSRSAIIDTSLFLCNNRAKIDERDCFSERSPADGLPLRAHTHRNDTLPYYRILWSDKEIFNVPNAISFGRLLSGPLLAWLILEGHLQPAVFGLIVAGASDWLDGYFARKKGIDSVFGTYLDPLADKVLIGCVAISMAQGGYLPFSLVVLVIARDAALVCGSFLLRAHSLKWQAVLYMQVLDLLNTAKGNVQKVEPLYISKVNTVFQLALIGMSLLLPAFGIEDSYSLVPLLSWCVVFTTCTSSIGYGWKLFQTRHGKAVMKG</sequence>
<keyword evidence="7" id="KW-0809">Transit peptide</keyword>
<evidence type="ECO:0000256" key="6">
    <source>
        <dbReference type="ARBA" id="ARBA00022692"/>
    </source>
</evidence>
<dbReference type="PANTHER" id="PTHR14269:SF60">
    <property type="entry name" value="CARDIOLIPIN SYNTHASE (CMP-FORMING)"/>
    <property type="match status" value="1"/>
</dbReference>
<evidence type="ECO:0000256" key="11">
    <source>
        <dbReference type="ARBA" id="ARBA00023209"/>
    </source>
</evidence>
<dbReference type="Proteomes" id="UP000825935">
    <property type="component" value="Chromosome 4"/>
</dbReference>
<protein>
    <recommendedName>
        <fullName evidence="17">Cardiolipin synthase</fullName>
    </recommendedName>
</protein>
<dbReference type="Gene3D" id="1.20.120.1760">
    <property type="match status" value="1"/>
</dbReference>
<comment type="caution">
    <text evidence="15">The sequence shown here is derived from an EMBL/GenBank/DDBJ whole genome shotgun (WGS) entry which is preliminary data.</text>
</comment>
<dbReference type="InterPro" id="IPR050324">
    <property type="entry name" value="CDP-alcohol_PTase-I"/>
</dbReference>
<keyword evidence="16" id="KW-1185">Reference proteome</keyword>
<evidence type="ECO:0000256" key="8">
    <source>
        <dbReference type="ARBA" id="ARBA00022989"/>
    </source>
</evidence>
<evidence type="ECO:0000256" key="4">
    <source>
        <dbReference type="ARBA" id="ARBA00022516"/>
    </source>
</evidence>
<dbReference type="InterPro" id="IPR000462">
    <property type="entry name" value="CDP-OH_P_trans"/>
</dbReference>
<evidence type="ECO:0000256" key="7">
    <source>
        <dbReference type="ARBA" id="ARBA00022946"/>
    </source>
</evidence>
<accession>A0A8T2V1G1</accession>
<keyword evidence="8 14" id="KW-1133">Transmembrane helix</keyword>
<evidence type="ECO:0000256" key="1">
    <source>
        <dbReference type="ARBA" id="ARBA00001936"/>
    </source>
</evidence>
<dbReference type="InterPro" id="IPR043130">
    <property type="entry name" value="CDP-OH_PTrfase_TM_dom"/>
</dbReference>
<dbReference type="OrthoDB" id="10020554at2759"/>
<evidence type="ECO:0000256" key="5">
    <source>
        <dbReference type="ARBA" id="ARBA00022679"/>
    </source>
</evidence>
<dbReference type="GO" id="GO:0043337">
    <property type="term" value="F:cardiolipin synthase (CMP-forming)"/>
    <property type="evidence" value="ECO:0007669"/>
    <property type="project" value="TreeGrafter"/>
</dbReference>
<dbReference type="PROSITE" id="PS00379">
    <property type="entry name" value="CDP_ALCOHOL_P_TRANSF"/>
    <property type="match status" value="1"/>
</dbReference>
<gene>
    <name evidence="15" type="ORF">KP509_04G088400</name>
</gene>
<dbReference type="OMA" id="NTFYMDS"/>
<evidence type="ECO:0000256" key="10">
    <source>
        <dbReference type="ARBA" id="ARBA00023136"/>
    </source>
</evidence>
<feature type="transmembrane region" description="Helical" evidence="14">
    <location>
        <begin position="341"/>
        <end position="362"/>
    </location>
</feature>
<keyword evidence="4" id="KW-0444">Lipid biosynthesis</keyword>
<feature type="transmembrane region" description="Helical" evidence="14">
    <location>
        <begin position="315"/>
        <end position="335"/>
    </location>
</feature>
<dbReference type="FunFam" id="1.20.120.1760:FF:000020">
    <property type="entry name" value="cardiolipin synthase (CMP-forming), mitochondrial"/>
    <property type="match status" value="1"/>
</dbReference>
<dbReference type="PANTHER" id="PTHR14269">
    <property type="entry name" value="CDP-DIACYLGLYCEROL--GLYCEROL-3-PHOSPHATE 3-PHOSPHATIDYLTRANSFERASE-RELATED"/>
    <property type="match status" value="1"/>
</dbReference>
<dbReference type="Pfam" id="PF01066">
    <property type="entry name" value="CDP-OH_P_transf"/>
    <property type="match status" value="1"/>
</dbReference>
<comment type="cofactor">
    <cofactor evidence="1">
        <name>Mn(2+)</name>
        <dbReference type="ChEBI" id="CHEBI:29035"/>
    </cofactor>
</comment>
<evidence type="ECO:0000256" key="2">
    <source>
        <dbReference type="ARBA" id="ARBA00004141"/>
    </source>
</evidence>
<dbReference type="GO" id="GO:0005739">
    <property type="term" value="C:mitochondrion"/>
    <property type="evidence" value="ECO:0007669"/>
    <property type="project" value="TreeGrafter"/>
</dbReference>
<dbReference type="GO" id="GO:0016020">
    <property type="term" value="C:membrane"/>
    <property type="evidence" value="ECO:0007669"/>
    <property type="project" value="UniProtKB-SubCell"/>
</dbReference>
<keyword evidence="10 14" id="KW-0472">Membrane</keyword>
<evidence type="ECO:0000256" key="13">
    <source>
        <dbReference type="RuleBase" id="RU003750"/>
    </source>
</evidence>
<keyword evidence="6 14" id="KW-0812">Transmembrane</keyword>
<organism evidence="15 16">
    <name type="scientific">Ceratopteris richardii</name>
    <name type="common">Triangle waterfern</name>
    <dbReference type="NCBI Taxonomy" id="49495"/>
    <lineage>
        <taxon>Eukaryota</taxon>
        <taxon>Viridiplantae</taxon>
        <taxon>Streptophyta</taxon>
        <taxon>Embryophyta</taxon>
        <taxon>Tracheophyta</taxon>
        <taxon>Polypodiopsida</taxon>
        <taxon>Polypodiidae</taxon>
        <taxon>Polypodiales</taxon>
        <taxon>Pteridineae</taxon>
        <taxon>Pteridaceae</taxon>
        <taxon>Parkerioideae</taxon>
        <taxon>Ceratopteris</taxon>
    </lineage>
</organism>
<reference evidence="15" key="1">
    <citation type="submission" date="2021-08" db="EMBL/GenBank/DDBJ databases">
        <title>WGS assembly of Ceratopteris richardii.</title>
        <authorList>
            <person name="Marchant D.B."/>
            <person name="Chen G."/>
            <person name="Jenkins J."/>
            <person name="Shu S."/>
            <person name="Leebens-Mack J."/>
            <person name="Grimwood J."/>
            <person name="Schmutz J."/>
            <person name="Soltis P."/>
            <person name="Soltis D."/>
            <person name="Chen Z.-H."/>
        </authorList>
    </citation>
    <scope>NUCLEOTIDE SEQUENCE</scope>
    <source>
        <strain evidence="15">Whitten #5841</strain>
        <tissue evidence="15">Leaf</tissue>
    </source>
</reference>
<evidence type="ECO:0000256" key="3">
    <source>
        <dbReference type="ARBA" id="ARBA00010441"/>
    </source>
</evidence>
<evidence type="ECO:0000256" key="9">
    <source>
        <dbReference type="ARBA" id="ARBA00023098"/>
    </source>
</evidence>
<evidence type="ECO:0008006" key="17">
    <source>
        <dbReference type="Google" id="ProtNLM"/>
    </source>
</evidence>
<evidence type="ECO:0000256" key="14">
    <source>
        <dbReference type="SAM" id="Phobius"/>
    </source>
</evidence>
<keyword evidence="12" id="KW-1208">Phospholipid metabolism</keyword>
<evidence type="ECO:0000313" key="16">
    <source>
        <dbReference type="Proteomes" id="UP000825935"/>
    </source>
</evidence>
<dbReference type="AlphaFoldDB" id="A0A8T2V1G1"/>
<evidence type="ECO:0000256" key="12">
    <source>
        <dbReference type="ARBA" id="ARBA00023264"/>
    </source>
</evidence>
<comment type="similarity">
    <text evidence="3 13">Belongs to the CDP-alcohol phosphatidyltransferase class-I family.</text>
</comment>
<dbReference type="EMBL" id="CM035409">
    <property type="protein sequence ID" value="KAH7440036.1"/>
    <property type="molecule type" value="Genomic_DNA"/>
</dbReference>
<keyword evidence="11" id="KW-0594">Phospholipid biosynthesis</keyword>
<evidence type="ECO:0000313" key="15">
    <source>
        <dbReference type="EMBL" id="KAH7440036.1"/>
    </source>
</evidence>
<keyword evidence="9" id="KW-0443">Lipid metabolism</keyword>